<dbReference type="InterPro" id="IPR025696">
    <property type="entry name" value="Beta-barrel_MTR4"/>
</dbReference>
<keyword evidence="4 10" id="KW-0347">Helicase</keyword>
<dbReference type="PANTHER" id="PTHR12131:SF25">
    <property type="entry name" value="DEXH-BOX ATP-DEPENDENT RNA HELICASE DEXH9"/>
    <property type="match status" value="1"/>
</dbReference>
<dbReference type="Gene3D" id="1.10.3380.30">
    <property type="match status" value="1"/>
</dbReference>
<evidence type="ECO:0000256" key="2">
    <source>
        <dbReference type="ARBA" id="ARBA00022741"/>
    </source>
</evidence>
<dbReference type="PIRSF" id="PIRSF005198">
    <property type="entry name" value="Antiviral_helicase_SKI2"/>
    <property type="match status" value="1"/>
</dbReference>
<dbReference type="GO" id="GO:0003724">
    <property type="term" value="F:RNA helicase activity"/>
    <property type="evidence" value="ECO:0007669"/>
    <property type="project" value="UniProtKB-EC"/>
</dbReference>
<evidence type="ECO:0000256" key="7">
    <source>
        <dbReference type="SAM" id="MobiDB-lite"/>
    </source>
</evidence>
<keyword evidence="2" id="KW-0547">Nucleotide-binding</keyword>
<dbReference type="Pfam" id="PF08148">
    <property type="entry name" value="DSHCT"/>
    <property type="match status" value="1"/>
</dbReference>
<sequence length="1012" mass="113252">MADELEDLFGAFDGENDNASSHEQEPDLKKLRVAQEHANENTDTEKQKSSSNFASIMAQPIVSHLSSTSNIAKPAASGAAKVTETEGETKREIATGTSHDKSVRSYSAYPKNLPPGHELPKVEPPKEPAKTYSFELDPFQAQAVGYIDKEESVLVAAHTSAGKTAVAEYAVAKSLKQGQRVVYTSPIKALSNQKFRDLQEEFSDVGLMTGDITINPTATALVMTTEILRSMLYRGSELMREVAWVIYDEVHYMRDSERGVVWEESIILLPHRVRFVFLSATIPNASQFAEWIAAIHHQPCHVVYTNYRPTPLQHYIFPSGGEGLHLVVDDKGAFRQANFQKAMASLQSGSVNVAAAEAMLNSGNGKKNNKRNGGKKGSGTFHDLKRIVKLVMERNLNPVIVFSFSKKDCEKFALALKEEEYNDDVEKDLISRVYHNAIDSLSEDDQKLPQVQALLPLLKKGIGIHHGGLLPILKEIVEILFSEGLIKILFATETFAIGINMPAKTVVFTNTRKWDGKDMRWLTSGEYIQMSGRAGRRGKDDRGIVIQMLDEKMEPAVCKSILYGDPDPLNSSYRISYNMLLNLMRVEDVDPEYLLRASFHQFQREQDAPALLSQAEELEQEAENITVGDNDDENRLASEYFNMEHQLFLTRQSITKTIQNPDYIWKFLNTPGRMLDVSIDGDFYGWGVLVSSSSKRIPGTPHQQYALDVLLGCMDRQFDTDISKRKGADEDAENVSLLWRGNPVTCRPVTAADKEDLVKKKLISMRVFTVGLQQLQRLSAIRIHVPQNVQLPEARNKVAKAVEEVMKRFPEGIPLLDAVEDLGIKDDAFQAHLKRAETLSALMSKHALATDFDEAKRTVLIRTYEKKLDIQRQAKAYRDEARGFQTMAMKDDLKRMKRVLKKLGHVDASGVIQTKGRAACEINTANELVVVEMIFAGVFNDLSPEQCVSLLSCLTFSEPSKDEGDPAQGLKSFLSNPFYKLQEIARTVVRVEASCGIEVDEDEFVDQFNPGM</sequence>
<dbReference type="Gene3D" id="2.40.30.300">
    <property type="match status" value="1"/>
</dbReference>
<dbReference type="InterPro" id="IPR012961">
    <property type="entry name" value="Ski2/MTR4_C"/>
</dbReference>
<name>A0A1Z5KBM6_FISSO</name>
<feature type="region of interest" description="Disordered" evidence="7">
    <location>
        <begin position="68"/>
        <end position="124"/>
    </location>
</feature>
<dbReference type="SMART" id="SM00490">
    <property type="entry name" value="HELICc"/>
    <property type="match status" value="1"/>
</dbReference>
<accession>A0A1Z5KBM6</accession>
<dbReference type="OrthoDB" id="64767at2759"/>
<dbReference type="Gene3D" id="3.40.50.300">
    <property type="entry name" value="P-loop containing nucleotide triphosphate hydrolases"/>
    <property type="match status" value="2"/>
</dbReference>
<keyword evidence="11" id="KW-1185">Reference proteome</keyword>
<feature type="domain" description="Helicase C-terminal" evidence="9">
    <location>
        <begin position="383"/>
        <end position="587"/>
    </location>
</feature>
<gene>
    <name evidence="10" type="ORF">FisN_12Hh270</name>
</gene>
<evidence type="ECO:0000256" key="6">
    <source>
        <dbReference type="ARBA" id="ARBA00023242"/>
    </source>
</evidence>
<feature type="region of interest" description="Disordered" evidence="7">
    <location>
        <begin position="1"/>
        <end position="55"/>
    </location>
</feature>
<comment type="subcellular location">
    <subcellularLocation>
        <location evidence="1">Nucleus</location>
    </subcellularLocation>
</comment>
<evidence type="ECO:0000259" key="8">
    <source>
        <dbReference type="PROSITE" id="PS51192"/>
    </source>
</evidence>
<dbReference type="SMART" id="SM00487">
    <property type="entry name" value="DEXDc"/>
    <property type="match status" value="1"/>
</dbReference>
<dbReference type="GO" id="GO:0006401">
    <property type="term" value="P:RNA catabolic process"/>
    <property type="evidence" value="ECO:0007669"/>
    <property type="project" value="InterPro"/>
</dbReference>
<dbReference type="EMBL" id="BDSP01000203">
    <property type="protein sequence ID" value="GAX23693.1"/>
    <property type="molecule type" value="Genomic_DNA"/>
</dbReference>
<evidence type="ECO:0000259" key="9">
    <source>
        <dbReference type="PROSITE" id="PS51194"/>
    </source>
</evidence>
<dbReference type="FunFam" id="3.40.50.300:FF:000141">
    <property type="entry name" value="ATP-dependent RNA helicase DOB1"/>
    <property type="match status" value="1"/>
</dbReference>
<protein>
    <submittedName>
        <fullName evidence="10">ATP-dependent RNA helicase DOB1</fullName>
        <ecNumber evidence="10">3.6.4.13</ecNumber>
    </submittedName>
</protein>
<dbReference type="InterPro" id="IPR014001">
    <property type="entry name" value="Helicase_ATP-bd"/>
</dbReference>
<evidence type="ECO:0000256" key="1">
    <source>
        <dbReference type="ARBA" id="ARBA00004123"/>
    </source>
</evidence>
<dbReference type="InterPro" id="IPR050699">
    <property type="entry name" value="RNA-DNA_Helicase"/>
</dbReference>
<dbReference type="InParanoid" id="A0A1Z5KBM6"/>
<dbReference type="GO" id="GO:0016787">
    <property type="term" value="F:hydrolase activity"/>
    <property type="evidence" value="ECO:0007669"/>
    <property type="project" value="UniProtKB-KW"/>
</dbReference>
<dbReference type="PROSITE" id="PS51192">
    <property type="entry name" value="HELICASE_ATP_BIND_1"/>
    <property type="match status" value="1"/>
</dbReference>
<evidence type="ECO:0000256" key="3">
    <source>
        <dbReference type="ARBA" id="ARBA00022801"/>
    </source>
</evidence>
<keyword evidence="6" id="KW-0539">Nucleus</keyword>
<dbReference type="Pfam" id="PF00270">
    <property type="entry name" value="DEAD"/>
    <property type="match status" value="1"/>
</dbReference>
<dbReference type="InterPro" id="IPR027417">
    <property type="entry name" value="P-loop_NTPase"/>
</dbReference>
<dbReference type="CDD" id="cd18795">
    <property type="entry name" value="SF2_C_Ski2"/>
    <property type="match status" value="1"/>
</dbReference>
<evidence type="ECO:0000256" key="4">
    <source>
        <dbReference type="ARBA" id="ARBA00022806"/>
    </source>
</evidence>
<dbReference type="GO" id="GO:0000460">
    <property type="term" value="P:maturation of 5.8S rRNA"/>
    <property type="evidence" value="ECO:0007669"/>
    <property type="project" value="TreeGrafter"/>
</dbReference>
<keyword evidence="3 10" id="KW-0378">Hydrolase</keyword>
<organism evidence="10 11">
    <name type="scientific">Fistulifera solaris</name>
    <name type="common">Oleaginous diatom</name>
    <dbReference type="NCBI Taxonomy" id="1519565"/>
    <lineage>
        <taxon>Eukaryota</taxon>
        <taxon>Sar</taxon>
        <taxon>Stramenopiles</taxon>
        <taxon>Ochrophyta</taxon>
        <taxon>Bacillariophyta</taxon>
        <taxon>Bacillariophyceae</taxon>
        <taxon>Bacillariophycidae</taxon>
        <taxon>Naviculales</taxon>
        <taxon>Naviculaceae</taxon>
        <taxon>Fistulifera</taxon>
    </lineage>
</organism>
<reference evidence="10 11" key="1">
    <citation type="journal article" date="2015" name="Plant Cell">
        <title>Oil accumulation by the oleaginous diatom Fistulifera solaris as revealed by the genome and transcriptome.</title>
        <authorList>
            <person name="Tanaka T."/>
            <person name="Maeda Y."/>
            <person name="Veluchamy A."/>
            <person name="Tanaka M."/>
            <person name="Abida H."/>
            <person name="Marechal E."/>
            <person name="Bowler C."/>
            <person name="Muto M."/>
            <person name="Sunaga Y."/>
            <person name="Tanaka M."/>
            <person name="Yoshino T."/>
            <person name="Taniguchi T."/>
            <person name="Fukuda Y."/>
            <person name="Nemoto M."/>
            <person name="Matsumoto M."/>
            <person name="Wong P.S."/>
            <person name="Aburatani S."/>
            <person name="Fujibuchi W."/>
        </authorList>
    </citation>
    <scope>NUCLEOTIDE SEQUENCE [LARGE SCALE GENOMIC DNA]</scope>
    <source>
        <strain evidence="10 11">JPCC DA0580</strain>
    </source>
</reference>
<dbReference type="InterPro" id="IPR016438">
    <property type="entry name" value="SKI2-like"/>
</dbReference>
<dbReference type="Pfam" id="PF21408">
    <property type="entry name" value="MTR4-like_stalk"/>
    <property type="match status" value="1"/>
</dbReference>
<feature type="compositionally biased region" description="Basic and acidic residues" evidence="7">
    <location>
        <begin position="20"/>
        <end position="48"/>
    </location>
</feature>
<evidence type="ECO:0000256" key="5">
    <source>
        <dbReference type="ARBA" id="ARBA00022840"/>
    </source>
</evidence>
<dbReference type="EC" id="3.6.4.13" evidence="10"/>
<dbReference type="GO" id="GO:0005634">
    <property type="term" value="C:nucleus"/>
    <property type="evidence" value="ECO:0007669"/>
    <property type="project" value="UniProtKB-SubCell"/>
</dbReference>
<dbReference type="Proteomes" id="UP000198406">
    <property type="component" value="Unassembled WGS sequence"/>
</dbReference>
<dbReference type="GO" id="GO:0003723">
    <property type="term" value="F:RNA binding"/>
    <property type="evidence" value="ECO:0007669"/>
    <property type="project" value="InterPro"/>
</dbReference>
<dbReference type="CDD" id="cd18024">
    <property type="entry name" value="DEXHc_Mtr4-like"/>
    <property type="match status" value="1"/>
</dbReference>
<dbReference type="InterPro" id="IPR011545">
    <property type="entry name" value="DEAD/DEAH_box_helicase_dom"/>
</dbReference>
<dbReference type="AlphaFoldDB" id="A0A1Z5KBM6"/>
<dbReference type="Pfam" id="PF13234">
    <property type="entry name" value="MTR4_beta-barrel"/>
    <property type="match status" value="1"/>
</dbReference>
<feature type="compositionally biased region" description="Basic and acidic residues" evidence="7">
    <location>
        <begin position="83"/>
        <end position="103"/>
    </location>
</feature>
<keyword evidence="5" id="KW-0067">ATP-binding</keyword>
<comment type="caution">
    <text evidence="10">The sequence shown here is derived from an EMBL/GenBank/DDBJ whole genome shotgun (WGS) entry which is preliminary data.</text>
</comment>
<dbReference type="PANTHER" id="PTHR12131">
    <property type="entry name" value="ATP-DEPENDENT RNA AND DNA HELICASE"/>
    <property type="match status" value="1"/>
</dbReference>
<evidence type="ECO:0000313" key="10">
    <source>
        <dbReference type="EMBL" id="GAX23693.1"/>
    </source>
</evidence>
<dbReference type="SMART" id="SM01142">
    <property type="entry name" value="DSHCT"/>
    <property type="match status" value="1"/>
</dbReference>
<dbReference type="Pfam" id="PF00271">
    <property type="entry name" value="Helicase_C"/>
    <property type="match status" value="1"/>
</dbReference>
<dbReference type="InterPro" id="IPR001650">
    <property type="entry name" value="Helicase_C-like"/>
</dbReference>
<dbReference type="InterPro" id="IPR048392">
    <property type="entry name" value="MTR4-like_stalk"/>
</dbReference>
<dbReference type="GO" id="GO:0005524">
    <property type="term" value="F:ATP binding"/>
    <property type="evidence" value="ECO:0007669"/>
    <property type="project" value="UniProtKB-KW"/>
</dbReference>
<dbReference type="SUPFAM" id="SSF52540">
    <property type="entry name" value="P-loop containing nucleoside triphosphate hydrolases"/>
    <property type="match status" value="1"/>
</dbReference>
<feature type="domain" description="Helicase ATP-binding" evidence="8">
    <location>
        <begin position="144"/>
        <end position="300"/>
    </location>
</feature>
<dbReference type="FunFam" id="3.40.50.300:FF:000083">
    <property type="entry name" value="ATP-dependent RNA helicase DOB1"/>
    <property type="match status" value="1"/>
</dbReference>
<evidence type="ECO:0000313" key="11">
    <source>
        <dbReference type="Proteomes" id="UP000198406"/>
    </source>
</evidence>
<dbReference type="PROSITE" id="PS51194">
    <property type="entry name" value="HELICASE_CTER"/>
    <property type="match status" value="1"/>
</dbReference>
<proteinExistence type="predicted"/>